<keyword evidence="6" id="KW-0418">Kinase</keyword>
<evidence type="ECO:0000313" key="11">
    <source>
        <dbReference type="Proteomes" id="UP001368328"/>
    </source>
</evidence>
<dbReference type="Proteomes" id="UP001368328">
    <property type="component" value="Chromosome"/>
</dbReference>
<reference evidence="10 11" key="1">
    <citation type="submission" date="2024-02" db="EMBL/GenBank/DDBJ databases">
        <title>Seven novel Bacillus-like species.</title>
        <authorList>
            <person name="Liu G."/>
        </authorList>
    </citation>
    <scope>NUCLEOTIDE SEQUENCE [LARGE SCALE GENOMIC DNA]</scope>
    <source>
        <strain evidence="10 11">FJAT-53654</strain>
    </source>
</reference>
<dbReference type="PANTHER" id="PTHR43065">
    <property type="entry name" value="SENSOR HISTIDINE KINASE"/>
    <property type="match status" value="1"/>
</dbReference>
<dbReference type="EC" id="2.7.13.3" evidence="2"/>
<protein>
    <recommendedName>
        <fullName evidence="2">histidine kinase</fullName>
        <ecNumber evidence="2">2.7.13.3</ecNumber>
    </recommendedName>
</protein>
<dbReference type="InterPro" id="IPR003594">
    <property type="entry name" value="HATPase_dom"/>
</dbReference>
<keyword evidence="8" id="KW-0902">Two-component regulatory system</keyword>
<dbReference type="PROSITE" id="PS50109">
    <property type="entry name" value="HIS_KIN"/>
    <property type="match status" value="1"/>
</dbReference>
<evidence type="ECO:0000256" key="4">
    <source>
        <dbReference type="ARBA" id="ARBA00022679"/>
    </source>
</evidence>
<feature type="domain" description="Histidine kinase" evidence="9">
    <location>
        <begin position="1"/>
        <end position="134"/>
    </location>
</feature>
<evidence type="ECO:0000256" key="7">
    <source>
        <dbReference type="ARBA" id="ARBA00022840"/>
    </source>
</evidence>
<sequence>MNNQATQHNVTVDFQTGLKENLHILIDESQIKQVLINIIKNAIEAIDNGGNINVSLAQVSHLNDPYIEIEVKDDGNGLTEEQLKKLFTPFYSSKEKGLGLGLSICKQIIESHRGKMEVSSLINEGTTFKIKLPR</sequence>
<gene>
    <name evidence="10" type="ORF">WCV66_17565</name>
</gene>
<keyword evidence="3" id="KW-0597">Phosphoprotein</keyword>
<dbReference type="SUPFAM" id="SSF55874">
    <property type="entry name" value="ATPase domain of HSP90 chaperone/DNA topoisomerase II/histidine kinase"/>
    <property type="match status" value="1"/>
</dbReference>
<dbReference type="RefSeq" id="WP_338786313.1">
    <property type="nucleotide sequence ID" value="NZ_CP147403.1"/>
</dbReference>
<dbReference type="PANTHER" id="PTHR43065:SF10">
    <property type="entry name" value="PEROXIDE STRESS-ACTIVATED HISTIDINE KINASE MAK3"/>
    <property type="match status" value="1"/>
</dbReference>
<dbReference type="InterPro" id="IPR004358">
    <property type="entry name" value="Sig_transdc_His_kin-like_C"/>
</dbReference>
<dbReference type="SMART" id="SM00387">
    <property type="entry name" value="HATPase_c"/>
    <property type="match status" value="1"/>
</dbReference>
<keyword evidence="5" id="KW-0547">Nucleotide-binding</keyword>
<evidence type="ECO:0000256" key="3">
    <source>
        <dbReference type="ARBA" id="ARBA00022553"/>
    </source>
</evidence>
<accession>A0ABZ2MNU8</accession>
<evidence type="ECO:0000256" key="1">
    <source>
        <dbReference type="ARBA" id="ARBA00000085"/>
    </source>
</evidence>
<proteinExistence type="predicted"/>
<evidence type="ECO:0000256" key="2">
    <source>
        <dbReference type="ARBA" id="ARBA00012438"/>
    </source>
</evidence>
<dbReference type="InterPro" id="IPR005467">
    <property type="entry name" value="His_kinase_dom"/>
</dbReference>
<organism evidence="10 11">
    <name type="scientific">Metabacillus rhizosphaerae</name>
    <dbReference type="NCBI Taxonomy" id="3117747"/>
    <lineage>
        <taxon>Bacteria</taxon>
        <taxon>Bacillati</taxon>
        <taxon>Bacillota</taxon>
        <taxon>Bacilli</taxon>
        <taxon>Bacillales</taxon>
        <taxon>Bacillaceae</taxon>
        <taxon>Metabacillus</taxon>
    </lineage>
</organism>
<dbReference type="Gene3D" id="3.30.565.10">
    <property type="entry name" value="Histidine kinase-like ATPase, C-terminal domain"/>
    <property type="match status" value="1"/>
</dbReference>
<evidence type="ECO:0000256" key="5">
    <source>
        <dbReference type="ARBA" id="ARBA00022741"/>
    </source>
</evidence>
<keyword evidence="11" id="KW-1185">Reference proteome</keyword>
<dbReference type="InterPro" id="IPR036890">
    <property type="entry name" value="HATPase_C_sf"/>
</dbReference>
<name>A0ABZ2MNU8_9BACI</name>
<dbReference type="EMBL" id="CP147403">
    <property type="protein sequence ID" value="WXB87041.1"/>
    <property type="molecule type" value="Genomic_DNA"/>
</dbReference>
<dbReference type="PRINTS" id="PR00344">
    <property type="entry name" value="BCTRLSENSOR"/>
</dbReference>
<dbReference type="Pfam" id="PF02518">
    <property type="entry name" value="HATPase_c"/>
    <property type="match status" value="1"/>
</dbReference>
<dbReference type="GO" id="GO:0005524">
    <property type="term" value="F:ATP binding"/>
    <property type="evidence" value="ECO:0007669"/>
    <property type="project" value="UniProtKB-KW"/>
</dbReference>
<evidence type="ECO:0000259" key="9">
    <source>
        <dbReference type="PROSITE" id="PS50109"/>
    </source>
</evidence>
<keyword evidence="4" id="KW-0808">Transferase</keyword>
<evidence type="ECO:0000256" key="6">
    <source>
        <dbReference type="ARBA" id="ARBA00022777"/>
    </source>
</evidence>
<keyword evidence="7 10" id="KW-0067">ATP-binding</keyword>
<evidence type="ECO:0000256" key="8">
    <source>
        <dbReference type="ARBA" id="ARBA00023012"/>
    </source>
</evidence>
<evidence type="ECO:0000313" key="10">
    <source>
        <dbReference type="EMBL" id="WXB87041.1"/>
    </source>
</evidence>
<comment type="catalytic activity">
    <reaction evidence="1">
        <text>ATP + protein L-histidine = ADP + protein N-phospho-L-histidine.</text>
        <dbReference type="EC" id="2.7.13.3"/>
    </reaction>
</comment>